<evidence type="ECO:0008006" key="3">
    <source>
        <dbReference type="Google" id="ProtNLM"/>
    </source>
</evidence>
<dbReference type="PANTHER" id="PTHR13617">
    <property type="entry name" value="PROTEIN ABHD18"/>
    <property type="match status" value="1"/>
</dbReference>
<sequence length="431" mass="48661">MGSKSNLDRLYRTLLLSKFFVKGWGKVDHYEKLFNFRKVFISKPGKAAELVGNNYNVVLQKEEMSDHTITISGQFKSPFVDFLPGLLPEEAEIATFQLVIPKKWKTNIKPVCIHMAGTGDHYFWKRRTFMAKPLAREYGIGSIILENPYYGSRKPKYQTRSCLHNVSDIFVMGGCLALEAAVLLNWCKTQGFGPLGLSGISMGGYMASIAAGAWPEPVVLVPCLSWTTASTVFTKGVMSSAINWKLLDTQYKSVSDYREKFLSLLKSPEDASEKVFLVCENPKDSSVFCNQIEVEKAVEKRASVFSTGLLGWNFLSIPTFSIRKSESVIKHEKSYLEATNFMRGLMDEFTHLGNFCPPADLDMIIVVAANRDAYVPREGVKSLDEIWPGIEVRYVDTGHIGAYLKYHGLFKRAIFDAFENYRKKYLLNKSV</sequence>
<dbReference type="SUPFAM" id="SSF53474">
    <property type="entry name" value="alpha/beta-Hydrolases"/>
    <property type="match status" value="1"/>
</dbReference>
<dbReference type="Gene3D" id="3.40.50.1820">
    <property type="entry name" value="alpha/beta hydrolase"/>
    <property type="match status" value="1"/>
</dbReference>
<gene>
    <name evidence="1" type="ORF">QYM36_008523</name>
</gene>
<name>A0AA88IXJ5_ARTSF</name>
<reference evidence="1" key="1">
    <citation type="submission" date="2023-07" db="EMBL/GenBank/DDBJ databases">
        <title>Chromosome-level genome assembly of Artemia franciscana.</title>
        <authorList>
            <person name="Jo E."/>
        </authorList>
    </citation>
    <scope>NUCLEOTIDE SEQUENCE</scope>
    <source>
        <tissue evidence="1">Whole body</tissue>
    </source>
</reference>
<dbReference type="InterPro" id="IPR019149">
    <property type="entry name" value="ABHD18"/>
</dbReference>
<dbReference type="EMBL" id="JAVRJZ010000001">
    <property type="protein sequence ID" value="KAK2728072.1"/>
    <property type="molecule type" value="Genomic_DNA"/>
</dbReference>
<protein>
    <recommendedName>
        <fullName evidence="3">Abhydrolase domain containing 18</fullName>
    </recommendedName>
</protein>
<accession>A0AA88IXJ5</accession>
<dbReference type="AlphaFoldDB" id="A0AA88IXJ5"/>
<comment type="caution">
    <text evidence="1">The sequence shown here is derived from an EMBL/GenBank/DDBJ whole genome shotgun (WGS) entry which is preliminary data.</text>
</comment>
<dbReference type="Pfam" id="PF09752">
    <property type="entry name" value="ABHD18"/>
    <property type="match status" value="1"/>
</dbReference>
<proteinExistence type="predicted"/>
<dbReference type="Proteomes" id="UP001187531">
    <property type="component" value="Unassembled WGS sequence"/>
</dbReference>
<evidence type="ECO:0000313" key="2">
    <source>
        <dbReference type="Proteomes" id="UP001187531"/>
    </source>
</evidence>
<evidence type="ECO:0000313" key="1">
    <source>
        <dbReference type="EMBL" id="KAK2728072.1"/>
    </source>
</evidence>
<keyword evidence="2" id="KW-1185">Reference proteome</keyword>
<organism evidence="1 2">
    <name type="scientific">Artemia franciscana</name>
    <name type="common">Brine shrimp</name>
    <name type="synonym">Artemia sanfranciscana</name>
    <dbReference type="NCBI Taxonomy" id="6661"/>
    <lineage>
        <taxon>Eukaryota</taxon>
        <taxon>Metazoa</taxon>
        <taxon>Ecdysozoa</taxon>
        <taxon>Arthropoda</taxon>
        <taxon>Crustacea</taxon>
        <taxon>Branchiopoda</taxon>
        <taxon>Anostraca</taxon>
        <taxon>Artemiidae</taxon>
        <taxon>Artemia</taxon>
    </lineage>
</organism>
<dbReference type="InterPro" id="IPR029058">
    <property type="entry name" value="AB_hydrolase_fold"/>
</dbReference>
<dbReference type="PANTHER" id="PTHR13617:SF14">
    <property type="entry name" value="PROTEIN ABHD18"/>
    <property type="match status" value="1"/>
</dbReference>